<gene>
    <name evidence="1" type="ORF">PR048_018108</name>
</gene>
<evidence type="ECO:0000313" key="1">
    <source>
        <dbReference type="EMBL" id="KAJ8881622.1"/>
    </source>
</evidence>
<proteinExistence type="predicted"/>
<reference evidence="1 2" key="1">
    <citation type="submission" date="2023-02" db="EMBL/GenBank/DDBJ databases">
        <title>LHISI_Scaffold_Assembly.</title>
        <authorList>
            <person name="Stuart O.P."/>
            <person name="Cleave R."/>
            <person name="Magrath M.J.L."/>
            <person name="Mikheyev A.S."/>
        </authorList>
    </citation>
    <scope>NUCLEOTIDE SEQUENCE [LARGE SCALE GENOMIC DNA]</scope>
    <source>
        <strain evidence="1">Daus_M_001</strain>
        <tissue evidence="1">Leg muscle</tissue>
    </source>
</reference>
<protein>
    <submittedName>
        <fullName evidence="1">Uncharacterized protein</fullName>
    </submittedName>
</protein>
<dbReference type="EMBL" id="JARBHB010000006">
    <property type="protein sequence ID" value="KAJ8881622.1"/>
    <property type="molecule type" value="Genomic_DNA"/>
</dbReference>
<dbReference type="Proteomes" id="UP001159363">
    <property type="component" value="Chromosome 5"/>
</dbReference>
<sequence length="161" mass="18695">MIPLQDGTWTVSLLTVLAWRRERKLQAHEYRLSKSYHYKLHITQANGTGAPYGERLHIDHNGNTRRPYDADTAVCALRMARQFRSPENYCARSLRKGTSPLARVCASMVTSRACRYSEDDTYLVNIWHLPLHVRIRTASLPEKASSWSWCRKVFVACHEKY</sequence>
<name>A0ABQ9HBC3_9NEOP</name>
<comment type="caution">
    <text evidence="1">The sequence shown here is derived from an EMBL/GenBank/DDBJ whole genome shotgun (WGS) entry which is preliminary data.</text>
</comment>
<keyword evidence="2" id="KW-1185">Reference proteome</keyword>
<organism evidence="1 2">
    <name type="scientific">Dryococelus australis</name>
    <dbReference type="NCBI Taxonomy" id="614101"/>
    <lineage>
        <taxon>Eukaryota</taxon>
        <taxon>Metazoa</taxon>
        <taxon>Ecdysozoa</taxon>
        <taxon>Arthropoda</taxon>
        <taxon>Hexapoda</taxon>
        <taxon>Insecta</taxon>
        <taxon>Pterygota</taxon>
        <taxon>Neoptera</taxon>
        <taxon>Polyneoptera</taxon>
        <taxon>Phasmatodea</taxon>
        <taxon>Verophasmatodea</taxon>
        <taxon>Anareolatae</taxon>
        <taxon>Phasmatidae</taxon>
        <taxon>Eurycanthinae</taxon>
        <taxon>Dryococelus</taxon>
    </lineage>
</organism>
<evidence type="ECO:0000313" key="2">
    <source>
        <dbReference type="Proteomes" id="UP001159363"/>
    </source>
</evidence>
<accession>A0ABQ9HBC3</accession>